<accession>A0A1I4GBH1</accession>
<feature type="transmembrane region" description="Helical" evidence="8">
    <location>
        <begin position="378"/>
        <end position="398"/>
    </location>
</feature>
<evidence type="ECO:0000313" key="11">
    <source>
        <dbReference type="Proteomes" id="UP000181969"/>
    </source>
</evidence>
<keyword evidence="5 8" id="KW-1133">Transmembrane helix</keyword>
<keyword evidence="2" id="KW-1003">Cell membrane</keyword>
<feature type="transmembrane region" description="Helical" evidence="8">
    <location>
        <begin position="76"/>
        <end position="95"/>
    </location>
</feature>
<evidence type="ECO:0000256" key="2">
    <source>
        <dbReference type="ARBA" id="ARBA00022475"/>
    </source>
</evidence>
<keyword evidence="7 10" id="KW-0012">Acyltransferase</keyword>
<keyword evidence="4 8" id="KW-0812">Transmembrane</keyword>
<evidence type="ECO:0000256" key="7">
    <source>
        <dbReference type="ARBA" id="ARBA00023315"/>
    </source>
</evidence>
<feature type="transmembrane region" description="Helical" evidence="8">
    <location>
        <begin position="7"/>
        <end position="28"/>
    </location>
</feature>
<dbReference type="InterPro" id="IPR002656">
    <property type="entry name" value="Acyl_transf_3_dom"/>
</dbReference>
<dbReference type="GO" id="GO:0016747">
    <property type="term" value="F:acyltransferase activity, transferring groups other than amino-acyl groups"/>
    <property type="evidence" value="ECO:0007669"/>
    <property type="project" value="InterPro"/>
</dbReference>
<evidence type="ECO:0000256" key="3">
    <source>
        <dbReference type="ARBA" id="ARBA00022679"/>
    </source>
</evidence>
<dbReference type="RefSeq" id="WP_074750772.1">
    <property type="nucleotide sequence ID" value="NZ_CAXVJC010000002.1"/>
</dbReference>
<dbReference type="InterPro" id="IPR050879">
    <property type="entry name" value="Acyltransferase_3"/>
</dbReference>
<evidence type="ECO:0000313" key="10">
    <source>
        <dbReference type="EMBL" id="SFL26466.1"/>
    </source>
</evidence>
<dbReference type="OrthoDB" id="9796461at2"/>
<feature type="transmembrane region" description="Helical" evidence="8">
    <location>
        <begin position="261"/>
        <end position="284"/>
    </location>
</feature>
<dbReference type="Proteomes" id="UP000181969">
    <property type="component" value="Unassembled WGS sequence"/>
</dbReference>
<dbReference type="PANTHER" id="PTHR23028:SF53">
    <property type="entry name" value="ACYL_TRANSF_3 DOMAIN-CONTAINING PROTEIN"/>
    <property type="match status" value="1"/>
</dbReference>
<dbReference type="GO" id="GO:0005886">
    <property type="term" value="C:plasma membrane"/>
    <property type="evidence" value="ECO:0007669"/>
    <property type="project" value="UniProtKB-SubCell"/>
</dbReference>
<dbReference type="AlphaFoldDB" id="A0A1I4GBH1"/>
<feature type="transmembrane region" description="Helical" evidence="8">
    <location>
        <begin position="171"/>
        <end position="191"/>
    </location>
</feature>
<dbReference type="Pfam" id="PF01757">
    <property type="entry name" value="Acyl_transf_3"/>
    <property type="match status" value="1"/>
</dbReference>
<evidence type="ECO:0000256" key="8">
    <source>
        <dbReference type="SAM" id="Phobius"/>
    </source>
</evidence>
<comment type="subcellular location">
    <subcellularLocation>
        <location evidence="1">Cell membrane</location>
        <topology evidence="1">Multi-pass membrane protein</topology>
    </subcellularLocation>
</comment>
<feature type="transmembrane region" description="Helical" evidence="8">
    <location>
        <begin position="238"/>
        <end position="255"/>
    </location>
</feature>
<proteinExistence type="predicted"/>
<feature type="transmembrane region" description="Helical" evidence="8">
    <location>
        <begin position="34"/>
        <end position="55"/>
    </location>
</feature>
<dbReference type="Gene3D" id="3.40.50.1110">
    <property type="entry name" value="SGNH hydrolase"/>
    <property type="match status" value="1"/>
</dbReference>
<evidence type="ECO:0000259" key="9">
    <source>
        <dbReference type="Pfam" id="PF01757"/>
    </source>
</evidence>
<keyword evidence="3 10" id="KW-0808">Transferase</keyword>
<dbReference type="GO" id="GO:0009103">
    <property type="term" value="P:lipopolysaccharide biosynthetic process"/>
    <property type="evidence" value="ECO:0007669"/>
    <property type="project" value="TreeGrafter"/>
</dbReference>
<dbReference type="GO" id="GO:0016787">
    <property type="term" value="F:hydrolase activity"/>
    <property type="evidence" value="ECO:0007669"/>
    <property type="project" value="UniProtKB-KW"/>
</dbReference>
<dbReference type="EMBL" id="FOTJ01000003">
    <property type="protein sequence ID" value="SFL26466.1"/>
    <property type="molecule type" value="Genomic_DNA"/>
</dbReference>
<feature type="domain" description="Acyltransferase 3" evidence="9">
    <location>
        <begin position="10"/>
        <end position="339"/>
    </location>
</feature>
<evidence type="ECO:0000256" key="4">
    <source>
        <dbReference type="ARBA" id="ARBA00022692"/>
    </source>
</evidence>
<evidence type="ECO:0000256" key="6">
    <source>
        <dbReference type="ARBA" id="ARBA00023136"/>
    </source>
</evidence>
<dbReference type="CDD" id="cd01840">
    <property type="entry name" value="SGNH_hydrolase_yrhL_like"/>
    <property type="match status" value="1"/>
</dbReference>
<reference evidence="10 11" key="1">
    <citation type="submission" date="2016-10" db="EMBL/GenBank/DDBJ databases">
        <authorList>
            <person name="de Groot N.N."/>
        </authorList>
    </citation>
    <scope>NUCLEOTIDE SEQUENCE [LARGE SCALE GENOMIC DNA]</scope>
    <source>
        <strain evidence="10 11">M79</strain>
    </source>
</reference>
<sequence>MEAKKRYVTGFNGLRTLGVLAVILYHLYPQKIQGGFLGVVLFFVLSGYLVTDSLLREYSSTKKIRPLKFWGKRAKRIYPMLLAVFLIVSPYLFFFQQNQMKGLRSNFLSSIFMVQNWWQIQQGSSYFADAAGESPFKHIYYLAIEGQFFIFWPLIMIFLVKVIRSKKHSFLLTNFLAILSLILMIAQYKVGQDPTRVYYGTDTRIFSLLMGASMAFIWPMNKMPAKLNKKGQTFGRNLLWGVLALTLILYVFMPAQSPVTYYGGLWFVSLLTMLLILLVVHPGLKANKIFSNKLFDYIGSRSYGIYLWQLPVFALVAAKVVHPTSWYNVIWQLVLIFALSEFSYRFIERPLVAYDYSNLWPWMMTKVEQVKQEKWRALPVRVILVSVLVLVSLVMILTSPKSPHDQQMLEARIMEQQKALEAANLKAANARVSTPLKTIAEKYGVDPVVAERASKMQIFAVGDSVMVAGSTNLQEAFPRMTIKAVVGEQVDGGATILAENKEAVEKADAVLIGLGTNGTLTVGDTNYVAKIMEEIGDKPVFWINNQMPRPWETNNNEQLEAMAKKYPNLTIIDWHGLSENQSSWFYSDAIHPKDQGAINYTRLVLENMTKK</sequence>
<keyword evidence="10" id="KW-0378">Hydrolase</keyword>
<organism evidence="10 11">
    <name type="scientific">Lactococcus garvieae</name>
    <dbReference type="NCBI Taxonomy" id="1363"/>
    <lineage>
        <taxon>Bacteria</taxon>
        <taxon>Bacillati</taxon>
        <taxon>Bacillota</taxon>
        <taxon>Bacilli</taxon>
        <taxon>Lactobacillales</taxon>
        <taxon>Streptococcaceae</taxon>
        <taxon>Lactococcus</taxon>
    </lineage>
</organism>
<feature type="transmembrane region" description="Helical" evidence="8">
    <location>
        <begin position="197"/>
        <end position="218"/>
    </location>
</feature>
<evidence type="ECO:0000256" key="1">
    <source>
        <dbReference type="ARBA" id="ARBA00004651"/>
    </source>
</evidence>
<feature type="transmembrane region" description="Helical" evidence="8">
    <location>
        <begin position="139"/>
        <end position="159"/>
    </location>
</feature>
<feature type="transmembrane region" description="Helical" evidence="8">
    <location>
        <begin position="329"/>
        <end position="347"/>
    </location>
</feature>
<dbReference type="InterPro" id="IPR036514">
    <property type="entry name" value="SGNH_hydro_sf"/>
</dbReference>
<dbReference type="PANTHER" id="PTHR23028">
    <property type="entry name" value="ACETYLTRANSFERASE"/>
    <property type="match status" value="1"/>
</dbReference>
<dbReference type="SUPFAM" id="SSF52266">
    <property type="entry name" value="SGNH hydrolase"/>
    <property type="match status" value="1"/>
</dbReference>
<gene>
    <name evidence="10" type="ORF">SAMN05216438_103134</name>
</gene>
<name>A0A1I4GBH1_9LACT</name>
<feature type="transmembrane region" description="Helical" evidence="8">
    <location>
        <begin position="305"/>
        <end position="323"/>
    </location>
</feature>
<protein>
    <submittedName>
        <fullName evidence="10">Peptidoglycan/LPS O-acetylase OafA/YrhL, contains acyltransferase and SGNH-hydrolase domains</fullName>
    </submittedName>
</protein>
<evidence type="ECO:0000256" key="5">
    <source>
        <dbReference type="ARBA" id="ARBA00022989"/>
    </source>
</evidence>
<keyword evidence="6 8" id="KW-0472">Membrane</keyword>